<sequence length="213" mass="22439">MILTDADVAAGLDALVRLDPRLAPVVEGAGPVPLRRAEPGLAGLVATVVAQQVSRASASAILGRLREAVEISRAAAILDAEDEVLRRAGLSAAKIRTLRAAALAMSEGRLDFARIERAEPAAAVSELVALPGIGLWTAECFLLFSLGHPDVFPAGDLALRLAVADGLALSDARPKEASVAEIARVWSPHRSVAARLFWRHYHVVTRRDAAPAT</sequence>
<reference evidence="1" key="1">
    <citation type="submission" date="2022-11" db="EMBL/GenBank/DDBJ databases">
        <title>beta-Carotene-producing bacterium, Jeongeuplla avenae sp. nov., alleviates the salt stress of Arabidopsis seedlings.</title>
        <authorList>
            <person name="Jiang L."/>
            <person name="Lee J."/>
        </authorList>
    </citation>
    <scope>NUCLEOTIDE SEQUENCE</scope>
    <source>
        <strain evidence="1">DY_R2A_6</strain>
    </source>
</reference>
<dbReference type="EMBL" id="CP113520">
    <property type="protein sequence ID" value="WAJ29822.1"/>
    <property type="molecule type" value="Genomic_DNA"/>
</dbReference>
<keyword evidence="2" id="KW-1185">Reference proteome</keyword>
<gene>
    <name evidence="1" type="ORF">OXU80_06265</name>
</gene>
<proteinExistence type="predicted"/>
<dbReference type="Proteomes" id="UP001163223">
    <property type="component" value="Chromosome"/>
</dbReference>
<protein>
    <submittedName>
        <fullName evidence="1">DNA-3-methyladenine glycosylase 2 family protein</fullName>
    </submittedName>
</protein>
<organism evidence="1 2">
    <name type="scientific">Antarcticirhabdus aurantiaca</name>
    <dbReference type="NCBI Taxonomy" id="2606717"/>
    <lineage>
        <taxon>Bacteria</taxon>
        <taxon>Pseudomonadati</taxon>
        <taxon>Pseudomonadota</taxon>
        <taxon>Alphaproteobacteria</taxon>
        <taxon>Hyphomicrobiales</taxon>
        <taxon>Aurantimonadaceae</taxon>
        <taxon>Antarcticirhabdus</taxon>
    </lineage>
</organism>
<accession>A0ACD4NSR8</accession>
<name>A0ACD4NSR8_9HYPH</name>
<evidence type="ECO:0000313" key="1">
    <source>
        <dbReference type="EMBL" id="WAJ29822.1"/>
    </source>
</evidence>
<evidence type="ECO:0000313" key="2">
    <source>
        <dbReference type="Proteomes" id="UP001163223"/>
    </source>
</evidence>